<organism evidence="3 4">
    <name type="scientific">Aquibium carbonis</name>
    <dbReference type="NCBI Taxonomy" id="2495581"/>
    <lineage>
        <taxon>Bacteria</taxon>
        <taxon>Pseudomonadati</taxon>
        <taxon>Pseudomonadota</taxon>
        <taxon>Alphaproteobacteria</taxon>
        <taxon>Hyphomicrobiales</taxon>
        <taxon>Phyllobacteriaceae</taxon>
        <taxon>Aquibium</taxon>
    </lineage>
</organism>
<dbReference type="EMBL" id="RWKW01000034">
    <property type="protein sequence ID" value="RST86602.1"/>
    <property type="molecule type" value="Genomic_DNA"/>
</dbReference>
<reference evidence="3 4" key="1">
    <citation type="submission" date="2018-12" db="EMBL/GenBank/DDBJ databases">
        <title>Mesorhizobium carbonis sp. nov., isolated from coal mine water.</title>
        <authorList>
            <person name="Xin W."/>
            <person name="Xu Z."/>
            <person name="Xiang F."/>
            <person name="Zhang J."/>
            <person name="Xi L."/>
            <person name="Liu J."/>
        </authorList>
    </citation>
    <scope>NUCLEOTIDE SEQUENCE [LARGE SCALE GENOMIC DNA]</scope>
    <source>
        <strain evidence="3 4">B2.3</strain>
    </source>
</reference>
<dbReference type="Proteomes" id="UP000278398">
    <property type="component" value="Unassembled WGS sequence"/>
</dbReference>
<feature type="compositionally biased region" description="Polar residues" evidence="1">
    <location>
        <begin position="47"/>
        <end position="60"/>
    </location>
</feature>
<keyword evidence="4" id="KW-1185">Reference proteome</keyword>
<protein>
    <submittedName>
        <fullName evidence="3">Uncharacterized protein</fullName>
    </submittedName>
</protein>
<evidence type="ECO:0000256" key="2">
    <source>
        <dbReference type="SAM" id="SignalP"/>
    </source>
</evidence>
<feature type="region of interest" description="Disordered" evidence="1">
    <location>
        <begin position="43"/>
        <end position="62"/>
    </location>
</feature>
<dbReference type="OrthoDB" id="9836297at2"/>
<evidence type="ECO:0000313" key="3">
    <source>
        <dbReference type="EMBL" id="RST86602.1"/>
    </source>
</evidence>
<comment type="caution">
    <text evidence="3">The sequence shown here is derived from an EMBL/GenBank/DDBJ whole genome shotgun (WGS) entry which is preliminary data.</text>
</comment>
<keyword evidence="2" id="KW-0732">Signal</keyword>
<sequence>MARTFVALLMAIVFSIHMLAPSAASMENELQSLPTLETLFEIDGSADGSSDEPTPVSSHAGTKCHDQCQGFTPLYTHGLVQIRPLPIDVRLPNVSRVFISIVVPPPQRIA</sequence>
<evidence type="ECO:0000313" key="4">
    <source>
        <dbReference type="Proteomes" id="UP000278398"/>
    </source>
</evidence>
<feature type="signal peptide" evidence="2">
    <location>
        <begin position="1"/>
        <end position="26"/>
    </location>
</feature>
<gene>
    <name evidence="3" type="ORF">EJC49_10015</name>
</gene>
<dbReference type="RefSeq" id="WP_126699783.1">
    <property type="nucleotide sequence ID" value="NZ_RWKW01000034.1"/>
</dbReference>
<dbReference type="AlphaFoldDB" id="A0A3R9ZSE4"/>
<evidence type="ECO:0000256" key="1">
    <source>
        <dbReference type="SAM" id="MobiDB-lite"/>
    </source>
</evidence>
<accession>A0A3R9ZSE4</accession>
<proteinExistence type="predicted"/>
<name>A0A3R9ZSE4_9HYPH</name>
<feature type="chain" id="PRO_5018529886" evidence="2">
    <location>
        <begin position="27"/>
        <end position="110"/>
    </location>
</feature>